<dbReference type="AlphaFoldDB" id="A0A015TYS3"/>
<dbReference type="InterPro" id="IPR024361">
    <property type="entry name" value="BACON"/>
</dbReference>
<gene>
    <name evidence="3" type="ORF">M125_4045</name>
    <name evidence="2" type="ORF">M125_4093</name>
    <name evidence="1" type="ORF">M125_5737</name>
</gene>
<evidence type="ECO:0000313" key="1">
    <source>
        <dbReference type="EMBL" id="EXY87617.1"/>
    </source>
</evidence>
<dbReference type="InterPro" id="IPR013783">
    <property type="entry name" value="Ig-like_fold"/>
</dbReference>
<protein>
    <recommendedName>
        <fullName evidence="5">BACON domain-containing protein</fullName>
    </recommendedName>
</protein>
<evidence type="ECO:0000313" key="2">
    <source>
        <dbReference type="EMBL" id="EXY89237.1"/>
    </source>
</evidence>
<organism evidence="1 4">
    <name type="scientific">Bacteroides fragilis str. 3998T(B)3</name>
    <dbReference type="NCBI Taxonomy" id="1339316"/>
    <lineage>
        <taxon>Bacteria</taxon>
        <taxon>Pseudomonadati</taxon>
        <taxon>Bacteroidota</taxon>
        <taxon>Bacteroidia</taxon>
        <taxon>Bacteroidales</taxon>
        <taxon>Bacteroidaceae</taxon>
        <taxon>Bacteroides</taxon>
    </lineage>
</organism>
<dbReference type="Proteomes" id="UP000020773">
    <property type="component" value="Unassembled WGS sequence"/>
</dbReference>
<dbReference type="EMBL" id="JGDB01000255">
    <property type="protein sequence ID" value="EXY89279.1"/>
    <property type="molecule type" value="Genomic_DNA"/>
</dbReference>
<dbReference type="RefSeq" id="WP_042971662.1">
    <property type="nucleotide sequence ID" value="NZ_JGDB01000255.1"/>
</dbReference>
<evidence type="ECO:0000313" key="3">
    <source>
        <dbReference type="EMBL" id="EXY89279.1"/>
    </source>
</evidence>
<proteinExistence type="predicted"/>
<dbReference type="EMBL" id="JGDB01000400">
    <property type="protein sequence ID" value="EXY87617.1"/>
    <property type="molecule type" value="Genomic_DNA"/>
</dbReference>
<evidence type="ECO:0000313" key="4">
    <source>
        <dbReference type="Proteomes" id="UP000020773"/>
    </source>
</evidence>
<dbReference type="PATRIC" id="fig|1339316.3.peg.3826"/>
<dbReference type="EMBL" id="JGDB01000256">
    <property type="protein sequence ID" value="EXY89237.1"/>
    <property type="molecule type" value="Genomic_DNA"/>
</dbReference>
<comment type="caution">
    <text evidence="1">The sequence shown here is derived from an EMBL/GenBank/DDBJ whole genome shotgun (WGS) entry which is preliminary data.</text>
</comment>
<dbReference type="Gene3D" id="2.60.40.10">
    <property type="entry name" value="Immunoglobulins"/>
    <property type="match status" value="1"/>
</dbReference>
<accession>A0A015TYS3</accession>
<name>A0A015TYS3_BACFG</name>
<dbReference type="CDD" id="cd14948">
    <property type="entry name" value="BACON"/>
    <property type="match status" value="1"/>
</dbReference>
<sequence>MAIVVKNTNYNGEVLEKILVLATTGNDLVEKGLIMVIPGVEKKISLPRIKTGKMLQKRKENPTLEDSKGNFNYSEKSLDPEDFMAFTTFNPRAFEHVWRKWQPKGNLVFAELPPEAQNTLLDELSKSVKFELGWHYLNGEFGSDDDHLFNGILTQAAKDPDVIVVPAPSDTSMIGKLKAVRKAIPKALRENPNLRILMSIDDFDKYDDELTEREYKNTSETDINKKRYKGITIETLNSWPDGLIVATLCSMSADGNLFAGVNLQDDEEVIQIDKWMNSSELYFFKLLMKADTEIAFGEEFVVLDTRETPVFKAVERSISADPAALSFKAAGESKEVKVTASGDYSVVSIPAGFTAVGTDGSLTVTAGVNSSGKAVSGTLVLGLDADPEKKVEIALSQAAVDEEEGGE</sequence>
<reference evidence="1 4" key="1">
    <citation type="submission" date="2014-02" db="EMBL/GenBank/DDBJ databases">
        <authorList>
            <person name="Sears C."/>
            <person name="Carroll K."/>
            <person name="Sack B.R."/>
            <person name="Qadri F."/>
            <person name="Myers L.L."/>
            <person name="Chung G.-T."/>
            <person name="Escheverria P."/>
            <person name="Fraser C.M."/>
            <person name="Sadzewicz L."/>
            <person name="Shefchek K.A."/>
            <person name="Tallon L."/>
            <person name="Das S.P."/>
            <person name="Daugherty S."/>
            <person name="Mongodin E.F."/>
        </authorList>
    </citation>
    <scope>NUCLEOTIDE SEQUENCE [LARGE SCALE GENOMIC DNA]</scope>
    <source>
        <strain evidence="1">3998T</strain>
        <strain evidence="4">3998T(B)3</strain>
    </source>
</reference>
<evidence type="ECO:0008006" key="5">
    <source>
        <dbReference type="Google" id="ProtNLM"/>
    </source>
</evidence>